<dbReference type="EMBL" id="FBWH01000037">
    <property type="protein sequence ID" value="CUX53067.1"/>
    <property type="molecule type" value="Genomic_DNA"/>
</dbReference>
<keyword evidence="1 2" id="KW-0238">DNA-binding</keyword>
<dbReference type="InterPro" id="IPR039536">
    <property type="entry name" value="TetR_C_Proteobacteria"/>
</dbReference>
<dbReference type="PANTHER" id="PTHR30055">
    <property type="entry name" value="HTH-TYPE TRANSCRIPTIONAL REGULATOR RUTR"/>
    <property type="match status" value="1"/>
</dbReference>
<reference evidence="5 6" key="1">
    <citation type="submission" date="2016-01" db="EMBL/GenBank/DDBJ databases">
        <authorList>
            <person name="Regsiter A."/>
            <person name="william w."/>
        </authorList>
    </citation>
    <scope>NUCLEOTIDE SEQUENCE [LARGE SCALE GENOMIC DNA]</scope>
    <source>
        <strain evidence="5 6">CFBP 6927</strain>
    </source>
</reference>
<dbReference type="Pfam" id="PF14246">
    <property type="entry name" value="TetR_C_7"/>
    <property type="match status" value="1"/>
</dbReference>
<evidence type="ECO:0000259" key="4">
    <source>
        <dbReference type="PROSITE" id="PS50977"/>
    </source>
</evidence>
<dbReference type="PROSITE" id="PS50977">
    <property type="entry name" value="HTH_TETR_2"/>
    <property type="match status" value="1"/>
</dbReference>
<dbReference type="Proteomes" id="UP000191812">
    <property type="component" value="Unassembled WGS sequence"/>
</dbReference>
<protein>
    <submittedName>
        <fullName evidence="5">TetR family transcriptional regulator</fullName>
    </submittedName>
</protein>
<evidence type="ECO:0000313" key="6">
    <source>
        <dbReference type="Proteomes" id="UP000191812"/>
    </source>
</evidence>
<dbReference type="SUPFAM" id="SSF46689">
    <property type="entry name" value="Homeodomain-like"/>
    <property type="match status" value="1"/>
</dbReference>
<evidence type="ECO:0000256" key="1">
    <source>
        <dbReference type="ARBA" id="ARBA00023125"/>
    </source>
</evidence>
<dbReference type="InterPro" id="IPR023772">
    <property type="entry name" value="DNA-bd_HTH_TetR-type_CS"/>
</dbReference>
<evidence type="ECO:0000256" key="3">
    <source>
        <dbReference type="SAM" id="MobiDB-lite"/>
    </source>
</evidence>
<evidence type="ECO:0000256" key="2">
    <source>
        <dbReference type="PROSITE-ProRule" id="PRU00335"/>
    </source>
</evidence>
<dbReference type="Pfam" id="PF00440">
    <property type="entry name" value="TetR_N"/>
    <property type="match status" value="1"/>
</dbReference>
<keyword evidence="6" id="KW-1185">Reference proteome</keyword>
<name>A0ABP2BLS2_9HYPH</name>
<proteinExistence type="predicted"/>
<feature type="DNA-binding region" description="H-T-H motif" evidence="2">
    <location>
        <begin position="54"/>
        <end position="73"/>
    </location>
</feature>
<dbReference type="Gene3D" id="1.10.10.60">
    <property type="entry name" value="Homeodomain-like"/>
    <property type="match status" value="1"/>
</dbReference>
<gene>
    <name evidence="5" type="ORF">AGR13a_Lc110437</name>
</gene>
<dbReference type="Gene3D" id="1.10.357.10">
    <property type="entry name" value="Tetracycline Repressor, domain 2"/>
    <property type="match status" value="1"/>
</dbReference>
<dbReference type="PRINTS" id="PR00455">
    <property type="entry name" value="HTHTETR"/>
</dbReference>
<accession>A0ABP2BLS2</accession>
<dbReference type="InterPro" id="IPR050109">
    <property type="entry name" value="HTH-type_TetR-like_transc_reg"/>
</dbReference>
<dbReference type="InterPro" id="IPR001647">
    <property type="entry name" value="HTH_TetR"/>
</dbReference>
<dbReference type="InterPro" id="IPR009057">
    <property type="entry name" value="Homeodomain-like_sf"/>
</dbReference>
<feature type="domain" description="HTH tetR-type" evidence="4">
    <location>
        <begin position="31"/>
        <end position="91"/>
    </location>
</feature>
<sequence>MMAGEDMDIEADMEAGCPGSPGGRFAAGEDPAKREQILAGAWRVFKRKGFDAASMNDITREAGVSKGTIYVYFSNKEDLFAALVDHHRQEFATSMRNILAGTEEVREGLKQFGKAFANKMICSEMIPAMRSVIGVIDRMPKLAQRFFIAAPNNVRTVLQDFIEHHVALGHLKVDDVELAARQYIELSTGTFFKLRLFGEIDGPVPEEELDRVITSAIKVFMAAYGTDKA</sequence>
<evidence type="ECO:0000313" key="5">
    <source>
        <dbReference type="EMBL" id="CUX53067.1"/>
    </source>
</evidence>
<dbReference type="PROSITE" id="PS01081">
    <property type="entry name" value="HTH_TETR_1"/>
    <property type="match status" value="1"/>
</dbReference>
<organism evidence="5 6">
    <name type="scientific">Agrobacterium genomosp. 13 str. CFBP 6927</name>
    <dbReference type="NCBI Taxonomy" id="1183428"/>
    <lineage>
        <taxon>Bacteria</taxon>
        <taxon>Pseudomonadati</taxon>
        <taxon>Pseudomonadota</taxon>
        <taxon>Alphaproteobacteria</taxon>
        <taxon>Hyphomicrobiales</taxon>
        <taxon>Rhizobiaceae</taxon>
        <taxon>Rhizobium/Agrobacterium group</taxon>
        <taxon>Agrobacterium</taxon>
        <taxon>Agrobacterium tumefaciens complex</taxon>
    </lineage>
</organism>
<dbReference type="PANTHER" id="PTHR30055:SF146">
    <property type="entry name" value="HTH-TYPE TRANSCRIPTIONAL DUAL REGULATOR CECR"/>
    <property type="match status" value="1"/>
</dbReference>
<comment type="caution">
    <text evidence="5">The sequence shown here is derived from an EMBL/GenBank/DDBJ whole genome shotgun (WGS) entry which is preliminary data.</text>
</comment>
<feature type="compositionally biased region" description="Acidic residues" evidence="3">
    <location>
        <begin position="1"/>
        <end position="13"/>
    </location>
</feature>
<feature type="region of interest" description="Disordered" evidence="3">
    <location>
        <begin position="1"/>
        <end position="29"/>
    </location>
</feature>